<dbReference type="PROSITE" id="PS50067">
    <property type="entry name" value="KINESIN_MOTOR_2"/>
    <property type="match status" value="1"/>
</dbReference>
<feature type="non-terminal residue" evidence="5">
    <location>
        <position position="1"/>
    </location>
</feature>
<keyword evidence="1" id="KW-0547">Nucleotide-binding</keyword>
<evidence type="ECO:0000259" key="4">
    <source>
        <dbReference type="PROSITE" id="PS50067"/>
    </source>
</evidence>
<dbReference type="SUPFAM" id="SSF52540">
    <property type="entry name" value="P-loop containing nucleoside triphosphate hydrolases"/>
    <property type="match status" value="1"/>
</dbReference>
<dbReference type="EMBL" id="JAMKFB020000012">
    <property type="protein sequence ID" value="KAL0179758.1"/>
    <property type="molecule type" value="Genomic_DNA"/>
</dbReference>
<comment type="caution">
    <text evidence="3">Lacks conserved residue(s) required for the propagation of feature annotation.</text>
</comment>
<comment type="caution">
    <text evidence="5">The sequence shown here is derived from an EMBL/GenBank/DDBJ whole genome shotgun (WGS) entry which is preliminary data.</text>
</comment>
<feature type="non-terminal residue" evidence="5">
    <location>
        <position position="61"/>
    </location>
</feature>
<evidence type="ECO:0000313" key="5">
    <source>
        <dbReference type="EMBL" id="KAL0179758.1"/>
    </source>
</evidence>
<dbReference type="InterPro" id="IPR036961">
    <property type="entry name" value="Kinesin_motor_dom_sf"/>
</dbReference>
<reference evidence="5 6" key="1">
    <citation type="submission" date="2024-05" db="EMBL/GenBank/DDBJ databases">
        <title>Genome sequencing and assembly of Indian major carp, Cirrhinus mrigala (Hamilton, 1822).</title>
        <authorList>
            <person name="Mohindra V."/>
            <person name="Chowdhury L.M."/>
            <person name="Lal K."/>
            <person name="Jena J.K."/>
        </authorList>
    </citation>
    <scope>NUCLEOTIDE SEQUENCE [LARGE SCALE GENOMIC DNA]</scope>
    <source>
        <strain evidence="5">CM1030</strain>
        <tissue evidence="5">Blood</tissue>
    </source>
</reference>
<proteinExistence type="inferred from homology"/>
<dbReference type="InterPro" id="IPR001752">
    <property type="entry name" value="Kinesin_motor_dom"/>
</dbReference>
<keyword evidence="6" id="KW-1185">Reference proteome</keyword>
<gene>
    <name evidence="5" type="ORF">M9458_025200</name>
</gene>
<evidence type="ECO:0000256" key="1">
    <source>
        <dbReference type="ARBA" id="ARBA00022741"/>
    </source>
</evidence>
<dbReference type="GO" id="GO:0005524">
    <property type="term" value="F:ATP binding"/>
    <property type="evidence" value="ECO:0007669"/>
    <property type="project" value="UniProtKB-KW"/>
</dbReference>
<evidence type="ECO:0000313" key="6">
    <source>
        <dbReference type="Proteomes" id="UP001529510"/>
    </source>
</evidence>
<evidence type="ECO:0000256" key="2">
    <source>
        <dbReference type="ARBA" id="ARBA00022840"/>
    </source>
</evidence>
<dbReference type="AlphaFoldDB" id="A0ABD0Q0E2"/>
<feature type="domain" description="Kinesin motor" evidence="4">
    <location>
        <begin position="1"/>
        <end position="61"/>
    </location>
</feature>
<comment type="similarity">
    <text evidence="3">Belongs to the TRAFAC class myosin-kinesin ATPase superfamily. Kinesin family.</text>
</comment>
<sequence length="61" mass="6933">DMNRDSVCLDGTSHVKFSVWVSFCEIYNENIHDLLDVVPNGSHRRSVLRLAQDVKGNAFVK</sequence>
<name>A0ABD0Q0E2_CIRMR</name>
<organism evidence="5 6">
    <name type="scientific">Cirrhinus mrigala</name>
    <name type="common">Mrigala</name>
    <dbReference type="NCBI Taxonomy" id="683832"/>
    <lineage>
        <taxon>Eukaryota</taxon>
        <taxon>Metazoa</taxon>
        <taxon>Chordata</taxon>
        <taxon>Craniata</taxon>
        <taxon>Vertebrata</taxon>
        <taxon>Euteleostomi</taxon>
        <taxon>Actinopterygii</taxon>
        <taxon>Neopterygii</taxon>
        <taxon>Teleostei</taxon>
        <taxon>Ostariophysi</taxon>
        <taxon>Cypriniformes</taxon>
        <taxon>Cyprinidae</taxon>
        <taxon>Labeoninae</taxon>
        <taxon>Labeonini</taxon>
        <taxon>Cirrhinus</taxon>
    </lineage>
</organism>
<dbReference type="GO" id="GO:0048731">
    <property type="term" value="P:system development"/>
    <property type="evidence" value="ECO:0007669"/>
    <property type="project" value="UniProtKB-ARBA"/>
</dbReference>
<dbReference type="InterPro" id="IPR027417">
    <property type="entry name" value="P-loop_NTPase"/>
</dbReference>
<accession>A0ABD0Q0E2</accession>
<evidence type="ECO:0000256" key="3">
    <source>
        <dbReference type="PROSITE-ProRule" id="PRU00283"/>
    </source>
</evidence>
<dbReference type="Gene3D" id="3.40.850.10">
    <property type="entry name" value="Kinesin motor domain"/>
    <property type="match status" value="1"/>
</dbReference>
<protein>
    <recommendedName>
        <fullName evidence="4">Kinesin motor domain-containing protein</fullName>
    </recommendedName>
</protein>
<keyword evidence="2" id="KW-0067">ATP-binding</keyword>
<dbReference type="Proteomes" id="UP001529510">
    <property type="component" value="Unassembled WGS sequence"/>
</dbReference>